<reference evidence="5 6" key="1">
    <citation type="submission" date="2015-02" db="EMBL/GenBank/DDBJ databases">
        <title>Draft genome sequences of ten Microbacterium spp. with emphasis on heavy metal contaminated environments.</title>
        <authorList>
            <person name="Corretto E."/>
        </authorList>
    </citation>
    <scope>NUCLEOTIDE SEQUENCE [LARGE SCALE GENOMIC DNA]</scope>
    <source>
        <strain evidence="5 6">DSM 23848</strain>
    </source>
</reference>
<evidence type="ECO:0000256" key="2">
    <source>
        <dbReference type="ARBA" id="ARBA00023235"/>
    </source>
</evidence>
<dbReference type="GO" id="GO:0005737">
    <property type="term" value="C:cytoplasm"/>
    <property type="evidence" value="ECO:0007669"/>
    <property type="project" value="TreeGrafter"/>
</dbReference>
<evidence type="ECO:0000313" key="6">
    <source>
        <dbReference type="Proteomes" id="UP000033448"/>
    </source>
</evidence>
<evidence type="ECO:0000256" key="3">
    <source>
        <dbReference type="PIRSR" id="PIRSR613078-1"/>
    </source>
</evidence>
<dbReference type="PANTHER" id="PTHR48100">
    <property type="entry name" value="BROAD-SPECIFICITY PHOSPHATASE YOR283W-RELATED"/>
    <property type="match status" value="1"/>
</dbReference>
<dbReference type="PATRIC" id="fig|582680.7.peg.70"/>
<organism evidence="5 6">
    <name type="scientific">Microbacterium azadirachtae</name>
    <dbReference type="NCBI Taxonomy" id="582680"/>
    <lineage>
        <taxon>Bacteria</taxon>
        <taxon>Bacillati</taxon>
        <taxon>Actinomycetota</taxon>
        <taxon>Actinomycetes</taxon>
        <taxon>Micrococcales</taxon>
        <taxon>Microbacteriaceae</taxon>
        <taxon>Microbacterium</taxon>
    </lineage>
</organism>
<dbReference type="RefSeq" id="WP_052674089.1">
    <property type="nucleotide sequence ID" value="NZ_CP099706.1"/>
</dbReference>
<evidence type="ECO:0000313" key="5">
    <source>
        <dbReference type="EMBL" id="KJL34371.1"/>
    </source>
</evidence>
<keyword evidence="6" id="KW-1185">Reference proteome</keyword>
<dbReference type="EMBL" id="JYIT01000027">
    <property type="protein sequence ID" value="KJL34371.1"/>
    <property type="molecule type" value="Genomic_DNA"/>
</dbReference>
<dbReference type="CDD" id="cd07067">
    <property type="entry name" value="HP_PGM_like"/>
    <property type="match status" value="1"/>
</dbReference>
<evidence type="ECO:0000256" key="1">
    <source>
        <dbReference type="ARBA" id="ARBA00023152"/>
    </source>
</evidence>
<dbReference type="GO" id="GO:0016791">
    <property type="term" value="F:phosphatase activity"/>
    <property type="evidence" value="ECO:0007669"/>
    <property type="project" value="TreeGrafter"/>
</dbReference>
<name>A0A0F0LS92_9MICO</name>
<keyword evidence="2" id="KW-0413">Isomerase</keyword>
<dbReference type="Gene3D" id="3.40.50.1240">
    <property type="entry name" value="Phosphoglycerate mutase-like"/>
    <property type="match status" value="1"/>
</dbReference>
<feature type="binding site" evidence="4">
    <location>
        <begin position="8"/>
        <end position="15"/>
    </location>
    <ligand>
        <name>substrate</name>
    </ligand>
</feature>
<dbReference type="EC" id="3.1.3.3" evidence="5"/>
<gene>
    <name evidence="5" type="primary">pspB</name>
    <name evidence="5" type="ORF">RL72_00056</name>
</gene>
<dbReference type="AlphaFoldDB" id="A0A0F0LS92"/>
<feature type="binding site" evidence="4">
    <location>
        <position position="60"/>
    </location>
    <ligand>
        <name>substrate</name>
    </ligand>
</feature>
<protein>
    <submittedName>
        <fullName evidence="5">Putative phosphoserine phosphatase 2</fullName>
        <ecNumber evidence="5">3.1.3.3</ecNumber>
    </submittedName>
</protein>
<evidence type="ECO:0000256" key="4">
    <source>
        <dbReference type="PIRSR" id="PIRSR613078-2"/>
    </source>
</evidence>
<dbReference type="SUPFAM" id="SSF53254">
    <property type="entry name" value="Phosphoglycerate mutase-like"/>
    <property type="match status" value="1"/>
</dbReference>
<dbReference type="InterPro" id="IPR013078">
    <property type="entry name" value="His_Pase_superF_clade-1"/>
</dbReference>
<dbReference type="InterPro" id="IPR050275">
    <property type="entry name" value="PGM_Phosphatase"/>
</dbReference>
<dbReference type="Pfam" id="PF00300">
    <property type="entry name" value="His_Phos_1"/>
    <property type="match status" value="1"/>
</dbReference>
<proteinExistence type="predicted"/>
<dbReference type="PANTHER" id="PTHR48100:SF1">
    <property type="entry name" value="HISTIDINE PHOSPHATASE FAMILY PROTEIN-RELATED"/>
    <property type="match status" value="1"/>
</dbReference>
<dbReference type="PROSITE" id="PS00175">
    <property type="entry name" value="PG_MUTASE"/>
    <property type="match status" value="1"/>
</dbReference>
<feature type="active site" description="Proton donor/acceptor" evidence="3">
    <location>
        <position position="86"/>
    </location>
</feature>
<sequence length="206" mass="21998">MTRIWVVRHGQSMLNAVERIQGWSDAPLTPTGREQSTTRGLDFAAAGIRFDAAFSGDGMRHRETAAGLLAAAGSTLTAQPDPRWRELSFGALEGMHVRRFSRLMEEHAEAERPFIATLDALAAEDPLAETPATVAVRALDALHDAADAGSEVLVVTSGITIMSLLHTLGGALDARSGPANLSVSTIRRHEDAWIVDRAADPDPIAV</sequence>
<dbReference type="InterPro" id="IPR029033">
    <property type="entry name" value="His_PPase_superfam"/>
</dbReference>
<dbReference type="OrthoDB" id="4131070at2"/>
<dbReference type="Proteomes" id="UP000033448">
    <property type="component" value="Unassembled WGS sequence"/>
</dbReference>
<comment type="caution">
    <text evidence="5">The sequence shown here is derived from an EMBL/GenBank/DDBJ whole genome shotgun (WGS) entry which is preliminary data.</text>
</comment>
<feature type="active site" description="Tele-phosphohistidine intermediate" evidence="3">
    <location>
        <position position="9"/>
    </location>
</feature>
<accession>A0A0F0LS92</accession>
<dbReference type="SMART" id="SM00855">
    <property type="entry name" value="PGAM"/>
    <property type="match status" value="1"/>
</dbReference>
<keyword evidence="1" id="KW-0324">Glycolysis</keyword>
<dbReference type="InterPro" id="IPR001345">
    <property type="entry name" value="PG/BPGM_mutase_AS"/>
</dbReference>
<keyword evidence="5" id="KW-0378">Hydrolase</keyword>